<organism evidence="2 3">
    <name type="scientific">Meloidogyne graminicola</name>
    <dbReference type="NCBI Taxonomy" id="189291"/>
    <lineage>
        <taxon>Eukaryota</taxon>
        <taxon>Metazoa</taxon>
        <taxon>Ecdysozoa</taxon>
        <taxon>Nematoda</taxon>
        <taxon>Chromadorea</taxon>
        <taxon>Rhabditida</taxon>
        <taxon>Tylenchina</taxon>
        <taxon>Tylenchomorpha</taxon>
        <taxon>Tylenchoidea</taxon>
        <taxon>Meloidogynidae</taxon>
        <taxon>Meloidogyninae</taxon>
        <taxon>Meloidogyne</taxon>
    </lineage>
</organism>
<reference evidence="2" key="1">
    <citation type="journal article" date="2020" name="Ecol. Evol.">
        <title>Genome structure and content of the rice root-knot nematode (Meloidogyne graminicola).</title>
        <authorList>
            <person name="Phan N.T."/>
            <person name="Danchin E.G.J."/>
            <person name="Klopp C."/>
            <person name="Perfus-Barbeoch L."/>
            <person name="Kozlowski D.K."/>
            <person name="Koutsovoulos G.D."/>
            <person name="Lopez-Roques C."/>
            <person name="Bouchez O."/>
            <person name="Zahm M."/>
            <person name="Besnard G."/>
            <person name="Bellafiore S."/>
        </authorList>
    </citation>
    <scope>NUCLEOTIDE SEQUENCE</scope>
    <source>
        <strain evidence="2">VN-18</strain>
    </source>
</reference>
<comment type="caution">
    <text evidence="2">The sequence shown here is derived from an EMBL/GenBank/DDBJ whole genome shotgun (WGS) entry which is preliminary data.</text>
</comment>
<evidence type="ECO:0000313" key="3">
    <source>
        <dbReference type="Proteomes" id="UP000605970"/>
    </source>
</evidence>
<sequence length="632" mass="74157">MKRNEGGEEMEEEMEEKEEKREEGDLEGGDEVDGEEEVEGREENEREEEYENEDGEGREERDIEENEGLEENEEVDEREEMEEEEDNRSEYNEEDEEGKEDIYLKEGRVEEEEGELCSEEEEDEEEGGCEQEERKREEEVKNNITTECHNNKRENPPNKNGRSLMMQEEESCSRVVIFSEGNNEENICKTTKQKCQQMKDQKRKHNSYNYLTSPQLETLIQPPPRKIKNIPLKGMNFNDPRLDERPNYCLDALKCEQQGILLPKFVINKRKRKKESDETSVPMEIENNEDNDTRETSEGQNVPVMYPPGMVQPWGPSQQTWFQHPQHYYFPQQHSIPMQPPQPLRGIVPQPPLPPEHTMASITQGTSAQNSGQPGDVEKRGFDSLPNKDSWKEMTGGANSSDNNLKPSQTGSILPKNSENSEDLLKRKTEEILNLRAQLAKKDEEITRLNSFQVSNDSMSVRYRNQHRQLNECKASLEEEKQIIINLNGEINYLKEENYKLKLNEKNNNSMKEASKEAEIQNLKNQLAEQQKKAEIAYKKSTDEIKRLEEKNKNLLNDILHNRKNYNSWKKEVEEKHKKEMAEEINKIIKQNNSERDKAAENMFISKQKNLNNNNNDFFKQKYRLRTWKLNV</sequence>
<evidence type="ECO:0000313" key="2">
    <source>
        <dbReference type="EMBL" id="KAF7635342.1"/>
    </source>
</evidence>
<feature type="compositionally biased region" description="Acidic residues" evidence="1">
    <location>
        <begin position="24"/>
        <end position="99"/>
    </location>
</feature>
<feature type="region of interest" description="Disordered" evidence="1">
    <location>
        <begin position="1"/>
        <end position="163"/>
    </location>
</feature>
<keyword evidence="3" id="KW-1185">Reference proteome</keyword>
<proteinExistence type="predicted"/>
<dbReference type="EMBL" id="JABEBT010000043">
    <property type="protein sequence ID" value="KAF7635342.1"/>
    <property type="molecule type" value="Genomic_DNA"/>
</dbReference>
<feature type="region of interest" description="Disordered" evidence="1">
    <location>
        <begin position="270"/>
        <end position="302"/>
    </location>
</feature>
<feature type="compositionally biased region" description="Acidic residues" evidence="1">
    <location>
        <begin position="7"/>
        <end position="16"/>
    </location>
</feature>
<dbReference type="Proteomes" id="UP000605970">
    <property type="component" value="Unassembled WGS sequence"/>
</dbReference>
<gene>
    <name evidence="2" type="ORF">Mgra_00005166</name>
</gene>
<feature type="region of interest" description="Disordered" evidence="1">
    <location>
        <begin position="333"/>
        <end position="421"/>
    </location>
</feature>
<dbReference type="AlphaFoldDB" id="A0A8S9ZQ89"/>
<feature type="compositionally biased region" description="Polar residues" evidence="1">
    <location>
        <begin position="397"/>
        <end position="418"/>
    </location>
</feature>
<feature type="compositionally biased region" description="Pro residues" evidence="1">
    <location>
        <begin position="338"/>
        <end position="355"/>
    </location>
</feature>
<accession>A0A8S9ZQ89</accession>
<feature type="compositionally biased region" description="Polar residues" evidence="1">
    <location>
        <begin position="360"/>
        <end position="373"/>
    </location>
</feature>
<feature type="compositionally biased region" description="Basic and acidic residues" evidence="1">
    <location>
        <begin position="131"/>
        <end position="141"/>
    </location>
</feature>
<evidence type="ECO:0000256" key="1">
    <source>
        <dbReference type="SAM" id="MobiDB-lite"/>
    </source>
</evidence>
<protein>
    <submittedName>
        <fullName evidence="2">Uncharacterized protein</fullName>
    </submittedName>
</protein>
<feature type="compositionally biased region" description="Acidic residues" evidence="1">
    <location>
        <begin position="109"/>
        <end position="130"/>
    </location>
</feature>
<name>A0A8S9ZQ89_9BILA</name>